<dbReference type="STRING" id="1577474.GA0111570_10346"/>
<name>A0A1G6GFQ0_9ACTN</name>
<dbReference type="Proteomes" id="UP000199086">
    <property type="component" value="Unassembled WGS sequence"/>
</dbReference>
<evidence type="ECO:0000313" key="2">
    <source>
        <dbReference type="Proteomes" id="UP000199086"/>
    </source>
</evidence>
<protein>
    <submittedName>
        <fullName evidence="1">Uncharacterized protein</fullName>
    </submittedName>
</protein>
<dbReference type="EMBL" id="FMYF01000003">
    <property type="protein sequence ID" value="SDB80729.1"/>
    <property type="molecule type" value="Genomic_DNA"/>
</dbReference>
<sequence>MGENVEPDQQAGQTSGAGYVVAASLPDRATVARLVEIDSTGFRIAGPARVHTYRAGSLMLTDHGPVTGTAAAVLEQLTGATPDARAQWRDGIGDGAVVGRSSLPDTTEGFVVADGRLWSVALTGVVGSVPADVVVERLLRAVTGH</sequence>
<evidence type="ECO:0000313" key="1">
    <source>
        <dbReference type="EMBL" id="SDB80729.1"/>
    </source>
</evidence>
<organism evidence="1 2">
    <name type="scientific">Raineyella antarctica</name>
    <dbReference type="NCBI Taxonomy" id="1577474"/>
    <lineage>
        <taxon>Bacteria</taxon>
        <taxon>Bacillati</taxon>
        <taxon>Actinomycetota</taxon>
        <taxon>Actinomycetes</taxon>
        <taxon>Propionibacteriales</taxon>
        <taxon>Propionibacteriaceae</taxon>
        <taxon>Raineyella</taxon>
    </lineage>
</organism>
<accession>A0A1G6GFQ0</accession>
<reference evidence="1 2" key="1">
    <citation type="submission" date="2016-06" db="EMBL/GenBank/DDBJ databases">
        <authorList>
            <person name="Olsen C.W."/>
            <person name="Carey S."/>
            <person name="Hinshaw L."/>
            <person name="Karasin A.I."/>
        </authorList>
    </citation>
    <scope>NUCLEOTIDE SEQUENCE [LARGE SCALE GENOMIC DNA]</scope>
    <source>
        <strain evidence="1 2">LZ-22</strain>
    </source>
</reference>
<proteinExistence type="predicted"/>
<gene>
    <name evidence="1" type="ORF">GA0111570_10346</name>
</gene>
<dbReference type="RefSeq" id="WP_092607308.1">
    <property type="nucleotide sequence ID" value="NZ_FMYF01000003.1"/>
</dbReference>
<keyword evidence="2" id="KW-1185">Reference proteome</keyword>
<dbReference type="AlphaFoldDB" id="A0A1G6GFQ0"/>